<gene>
    <name evidence="1" type="ORF">MSIMFB_00151</name>
</gene>
<proteinExistence type="predicted"/>
<accession>A0A7Z7IHJ2</accession>
<name>A0A7Z7IHJ2_9MYCO</name>
<dbReference type="AlphaFoldDB" id="A0A7Z7IHJ2"/>
<dbReference type="Proteomes" id="UP000554965">
    <property type="component" value="Unassembled WGS sequence"/>
</dbReference>
<organism evidence="1 2">
    <name type="scientific">Mycobacterium simulans</name>
    <dbReference type="NCBI Taxonomy" id="627089"/>
    <lineage>
        <taxon>Bacteria</taxon>
        <taxon>Bacillati</taxon>
        <taxon>Actinomycetota</taxon>
        <taxon>Actinomycetes</taxon>
        <taxon>Mycobacteriales</taxon>
        <taxon>Mycobacteriaceae</taxon>
        <taxon>Mycobacterium</taxon>
    </lineage>
</organism>
<reference evidence="1 2" key="1">
    <citation type="submission" date="2017-10" db="EMBL/GenBank/DDBJ databases">
        <authorList>
            <consortium name="Urmite Genomes"/>
        </authorList>
    </citation>
    <scope>NUCLEOTIDE SEQUENCE [LARGE SCALE GENOMIC DNA]</scope>
    <source>
        <strain evidence="1 2">FB-527</strain>
    </source>
</reference>
<dbReference type="PROSITE" id="PS51257">
    <property type="entry name" value="PROKAR_LIPOPROTEIN"/>
    <property type="match status" value="1"/>
</dbReference>
<sequence>MVTFVRPSVRNILWHITASLACGVANRAKGKWEHTAVIKWPPPDTLAQLRAHVSTVLPGARVRRLLYGRVLITWHAPA</sequence>
<protein>
    <submittedName>
        <fullName evidence="1">Uncharacterized protein</fullName>
    </submittedName>
</protein>
<keyword evidence="2" id="KW-1185">Reference proteome</keyword>
<evidence type="ECO:0000313" key="2">
    <source>
        <dbReference type="Proteomes" id="UP000554965"/>
    </source>
</evidence>
<comment type="caution">
    <text evidence="1">The sequence shown here is derived from an EMBL/GenBank/DDBJ whole genome shotgun (WGS) entry which is preliminary data.</text>
</comment>
<dbReference type="EMBL" id="OCTY01000002">
    <property type="protein sequence ID" value="SOJ52638.1"/>
    <property type="molecule type" value="Genomic_DNA"/>
</dbReference>
<evidence type="ECO:0000313" key="1">
    <source>
        <dbReference type="EMBL" id="SOJ52638.1"/>
    </source>
</evidence>